<reference evidence="2" key="1">
    <citation type="journal article" date="2022" name="Mol. Ecol. Resour.">
        <title>The genomes of chicory, endive, great burdock and yacon provide insights into Asteraceae palaeo-polyploidization history and plant inulin production.</title>
        <authorList>
            <person name="Fan W."/>
            <person name="Wang S."/>
            <person name="Wang H."/>
            <person name="Wang A."/>
            <person name="Jiang F."/>
            <person name="Liu H."/>
            <person name="Zhao H."/>
            <person name="Xu D."/>
            <person name="Zhang Y."/>
        </authorList>
    </citation>
    <scope>NUCLEOTIDE SEQUENCE [LARGE SCALE GENOMIC DNA]</scope>
    <source>
        <strain evidence="2">cv. Punajuju</strain>
    </source>
</reference>
<protein>
    <submittedName>
        <fullName evidence="1">Uncharacterized protein</fullName>
    </submittedName>
</protein>
<organism evidence="1 2">
    <name type="scientific">Cichorium intybus</name>
    <name type="common">Chicory</name>
    <dbReference type="NCBI Taxonomy" id="13427"/>
    <lineage>
        <taxon>Eukaryota</taxon>
        <taxon>Viridiplantae</taxon>
        <taxon>Streptophyta</taxon>
        <taxon>Embryophyta</taxon>
        <taxon>Tracheophyta</taxon>
        <taxon>Spermatophyta</taxon>
        <taxon>Magnoliopsida</taxon>
        <taxon>eudicotyledons</taxon>
        <taxon>Gunneridae</taxon>
        <taxon>Pentapetalae</taxon>
        <taxon>asterids</taxon>
        <taxon>campanulids</taxon>
        <taxon>Asterales</taxon>
        <taxon>Asteraceae</taxon>
        <taxon>Cichorioideae</taxon>
        <taxon>Cichorieae</taxon>
        <taxon>Cichoriinae</taxon>
        <taxon>Cichorium</taxon>
    </lineage>
</organism>
<comment type="caution">
    <text evidence="1">The sequence shown here is derived from an EMBL/GenBank/DDBJ whole genome shotgun (WGS) entry which is preliminary data.</text>
</comment>
<dbReference type="Proteomes" id="UP001055811">
    <property type="component" value="Linkage Group LG08"/>
</dbReference>
<name>A0ACB8ZSL5_CICIN</name>
<evidence type="ECO:0000313" key="2">
    <source>
        <dbReference type="Proteomes" id="UP001055811"/>
    </source>
</evidence>
<evidence type="ECO:0000313" key="1">
    <source>
        <dbReference type="EMBL" id="KAI3699100.1"/>
    </source>
</evidence>
<gene>
    <name evidence="1" type="ORF">L2E82_43144</name>
</gene>
<keyword evidence="2" id="KW-1185">Reference proteome</keyword>
<sequence>MVEHDDYHQPKPSTTNTSTATTTQLKLFGIIVYEDQDAKPSKTPSPSSSSDSRKYECHYCCREFENSQALGGHQNAHKKERQLLKRMQLQANRNVVRNSMISTFAHPPFLLPYGGSVIAPSPTTTSPPCAYIPFPAPNFHVPLGYDSQAAPSSTIVGRGAGMLSYAGRVGISSGLTCVEHENNYVGPPFNRSSNRDKALISDDIDLHLSL</sequence>
<proteinExistence type="predicted"/>
<accession>A0ACB8ZSL5</accession>
<dbReference type="EMBL" id="CM042016">
    <property type="protein sequence ID" value="KAI3699100.1"/>
    <property type="molecule type" value="Genomic_DNA"/>
</dbReference>
<reference evidence="1 2" key="2">
    <citation type="journal article" date="2022" name="Mol. Ecol. Resour.">
        <title>The genomes of chicory, endive, great burdock and yacon provide insights into Asteraceae paleo-polyploidization history and plant inulin production.</title>
        <authorList>
            <person name="Fan W."/>
            <person name="Wang S."/>
            <person name="Wang H."/>
            <person name="Wang A."/>
            <person name="Jiang F."/>
            <person name="Liu H."/>
            <person name="Zhao H."/>
            <person name="Xu D."/>
            <person name="Zhang Y."/>
        </authorList>
    </citation>
    <scope>NUCLEOTIDE SEQUENCE [LARGE SCALE GENOMIC DNA]</scope>
    <source>
        <strain evidence="2">cv. Punajuju</strain>
        <tissue evidence="1">Leaves</tissue>
    </source>
</reference>